<keyword evidence="1" id="KW-0378">Hydrolase</keyword>
<dbReference type="Gene3D" id="2.40.260.10">
    <property type="entry name" value="Sortase"/>
    <property type="match status" value="1"/>
</dbReference>
<organism evidence="4 5">
    <name type="scientific">Marmoricola endophyticus</name>
    <dbReference type="NCBI Taxonomy" id="2040280"/>
    <lineage>
        <taxon>Bacteria</taxon>
        <taxon>Bacillati</taxon>
        <taxon>Actinomycetota</taxon>
        <taxon>Actinomycetes</taxon>
        <taxon>Propionibacteriales</taxon>
        <taxon>Nocardioidaceae</taxon>
        <taxon>Marmoricola</taxon>
    </lineage>
</organism>
<dbReference type="GO" id="GO:0016787">
    <property type="term" value="F:hydrolase activity"/>
    <property type="evidence" value="ECO:0007669"/>
    <property type="project" value="UniProtKB-KW"/>
</dbReference>
<accession>A0A917BHB8</accession>
<sequence>MPRAGATAHPVRRWLTTYAGPLLGLTVVTALLVNLGAQQPRESTSGSAVGSASAEPATPTPRPAPKLFTVTPDFSGGAGTAAVPALTGQTSPPVTLRLANDVVVPVRAVGTGADGSLDVPDDIRVAGWWQGGARLGDPFGSMLIAAHVDSRTQGLGPYSVLLSVGPGARFTATGERGLTQTFAVSERRVVARDKLDTVPDIFSPRGKPRLTMVTCAGPYDRSRGGYQNLAVVTAEPVGPAVAPAG</sequence>
<comment type="caution">
    <text evidence="4">The sequence shown here is derived from an EMBL/GenBank/DDBJ whole genome shotgun (WGS) entry which is preliminary data.</text>
</comment>
<name>A0A917BHB8_9ACTN</name>
<reference evidence="4" key="1">
    <citation type="journal article" date="2014" name="Int. J. Syst. Evol. Microbiol.">
        <title>Complete genome sequence of Corynebacterium casei LMG S-19264T (=DSM 44701T), isolated from a smear-ripened cheese.</title>
        <authorList>
            <consortium name="US DOE Joint Genome Institute (JGI-PGF)"/>
            <person name="Walter F."/>
            <person name="Albersmeier A."/>
            <person name="Kalinowski J."/>
            <person name="Ruckert C."/>
        </authorList>
    </citation>
    <scope>NUCLEOTIDE SEQUENCE</scope>
    <source>
        <strain evidence="4">CGMCC 1.16067</strain>
    </source>
</reference>
<protein>
    <recommendedName>
        <fullName evidence="6">Class F sortase</fullName>
    </recommendedName>
</protein>
<dbReference type="SUPFAM" id="SSF63817">
    <property type="entry name" value="Sortase"/>
    <property type="match status" value="1"/>
</dbReference>
<proteinExistence type="predicted"/>
<keyword evidence="5" id="KW-1185">Reference proteome</keyword>
<dbReference type="Pfam" id="PF04203">
    <property type="entry name" value="Sortase"/>
    <property type="match status" value="1"/>
</dbReference>
<evidence type="ECO:0008006" key="6">
    <source>
        <dbReference type="Google" id="ProtNLM"/>
    </source>
</evidence>
<keyword evidence="3" id="KW-0472">Membrane</keyword>
<keyword evidence="3" id="KW-0812">Transmembrane</keyword>
<dbReference type="RefSeq" id="WP_188779095.1">
    <property type="nucleotide sequence ID" value="NZ_BMKQ01000001.1"/>
</dbReference>
<keyword evidence="3" id="KW-1133">Transmembrane helix</keyword>
<feature type="compositionally biased region" description="Low complexity" evidence="2">
    <location>
        <begin position="40"/>
        <end position="57"/>
    </location>
</feature>
<dbReference type="InterPro" id="IPR005754">
    <property type="entry name" value="Sortase"/>
</dbReference>
<dbReference type="EMBL" id="BMKQ01000001">
    <property type="protein sequence ID" value="GGF41105.1"/>
    <property type="molecule type" value="Genomic_DNA"/>
</dbReference>
<evidence type="ECO:0000313" key="5">
    <source>
        <dbReference type="Proteomes" id="UP000649179"/>
    </source>
</evidence>
<dbReference type="AlphaFoldDB" id="A0A917BHB8"/>
<evidence type="ECO:0000256" key="2">
    <source>
        <dbReference type="SAM" id="MobiDB-lite"/>
    </source>
</evidence>
<feature type="transmembrane region" description="Helical" evidence="3">
    <location>
        <begin position="18"/>
        <end position="37"/>
    </location>
</feature>
<reference evidence="4" key="2">
    <citation type="submission" date="2020-09" db="EMBL/GenBank/DDBJ databases">
        <authorList>
            <person name="Sun Q."/>
            <person name="Zhou Y."/>
        </authorList>
    </citation>
    <scope>NUCLEOTIDE SEQUENCE</scope>
    <source>
        <strain evidence="4">CGMCC 1.16067</strain>
    </source>
</reference>
<evidence type="ECO:0000256" key="3">
    <source>
        <dbReference type="SAM" id="Phobius"/>
    </source>
</evidence>
<dbReference type="Proteomes" id="UP000649179">
    <property type="component" value="Unassembled WGS sequence"/>
</dbReference>
<gene>
    <name evidence="4" type="ORF">GCM10011519_13540</name>
</gene>
<evidence type="ECO:0000313" key="4">
    <source>
        <dbReference type="EMBL" id="GGF41105.1"/>
    </source>
</evidence>
<dbReference type="InterPro" id="IPR023365">
    <property type="entry name" value="Sortase_dom-sf"/>
</dbReference>
<evidence type="ECO:0000256" key="1">
    <source>
        <dbReference type="ARBA" id="ARBA00022801"/>
    </source>
</evidence>
<feature type="region of interest" description="Disordered" evidence="2">
    <location>
        <begin position="40"/>
        <end position="70"/>
    </location>
</feature>
<dbReference type="InterPro" id="IPR042001">
    <property type="entry name" value="Sortase_F"/>
</dbReference>
<dbReference type="CDD" id="cd05829">
    <property type="entry name" value="Sortase_F"/>
    <property type="match status" value="1"/>
</dbReference>